<dbReference type="PROSITE" id="PS50157">
    <property type="entry name" value="ZINC_FINGER_C2H2_2"/>
    <property type="match status" value="3"/>
</dbReference>
<evidence type="ECO:0000256" key="2">
    <source>
        <dbReference type="ARBA" id="ARBA00022723"/>
    </source>
</evidence>
<comment type="subcellular location">
    <subcellularLocation>
        <location evidence="1">Nucleus</location>
    </subcellularLocation>
</comment>
<dbReference type="FunFam" id="3.30.160.60:FF:000446">
    <property type="entry name" value="Zinc finger protein"/>
    <property type="match status" value="1"/>
</dbReference>
<evidence type="ECO:0000256" key="5">
    <source>
        <dbReference type="ARBA" id="ARBA00022833"/>
    </source>
</evidence>
<dbReference type="Gene3D" id="3.30.160.60">
    <property type="entry name" value="Classic Zinc Finger"/>
    <property type="match status" value="3"/>
</dbReference>
<dbReference type="PROSITE" id="PS00028">
    <property type="entry name" value="ZINC_FINGER_C2H2_1"/>
    <property type="match status" value="2"/>
</dbReference>
<gene>
    <name evidence="9" type="ORF">HPB51_000206</name>
</gene>
<evidence type="ECO:0000259" key="8">
    <source>
        <dbReference type="PROSITE" id="PS50157"/>
    </source>
</evidence>
<dbReference type="Pfam" id="PF00096">
    <property type="entry name" value="zf-C2H2"/>
    <property type="match status" value="2"/>
</dbReference>
<dbReference type="GO" id="GO:0008270">
    <property type="term" value="F:zinc ion binding"/>
    <property type="evidence" value="ECO:0007669"/>
    <property type="project" value="UniProtKB-KW"/>
</dbReference>
<dbReference type="EMBL" id="JABSTU010000005">
    <property type="protein sequence ID" value="KAH8029407.1"/>
    <property type="molecule type" value="Genomic_DNA"/>
</dbReference>
<feature type="domain" description="C2H2-type" evidence="8">
    <location>
        <begin position="159"/>
        <end position="181"/>
    </location>
</feature>
<feature type="domain" description="C2H2-type" evidence="8">
    <location>
        <begin position="103"/>
        <end position="130"/>
    </location>
</feature>
<organism evidence="9 10">
    <name type="scientific">Rhipicephalus microplus</name>
    <name type="common">Cattle tick</name>
    <name type="synonym">Boophilus microplus</name>
    <dbReference type="NCBI Taxonomy" id="6941"/>
    <lineage>
        <taxon>Eukaryota</taxon>
        <taxon>Metazoa</taxon>
        <taxon>Ecdysozoa</taxon>
        <taxon>Arthropoda</taxon>
        <taxon>Chelicerata</taxon>
        <taxon>Arachnida</taxon>
        <taxon>Acari</taxon>
        <taxon>Parasitiformes</taxon>
        <taxon>Ixodida</taxon>
        <taxon>Ixodoidea</taxon>
        <taxon>Ixodidae</taxon>
        <taxon>Rhipicephalinae</taxon>
        <taxon>Rhipicephalus</taxon>
        <taxon>Boophilus</taxon>
    </lineage>
</organism>
<keyword evidence="4 7" id="KW-0863">Zinc-finger</keyword>
<evidence type="ECO:0000313" key="9">
    <source>
        <dbReference type="EMBL" id="KAH8029407.1"/>
    </source>
</evidence>
<evidence type="ECO:0000256" key="6">
    <source>
        <dbReference type="ARBA" id="ARBA00023242"/>
    </source>
</evidence>
<reference evidence="9" key="1">
    <citation type="journal article" date="2020" name="Cell">
        <title>Large-Scale Comparative Analyses of Tick Genomes Elucidate Their Genetic Diversity and Vector Capacities.</title>
        <authorList>
            <consortium name="Tick Genome and Microbiome Consortium (TIGMIC)"/>
            <person name="Jia N."/>
            <person name="Wang J."/>
            <person name="Shi W."/>
            <person name="Du L."/>
            <person name="Sun Y."/>
            <person name="Zhan W."/>
            <person name="Jiang J.F."/>
            <person name="Wang Q."/>
            <person name="Zhang B."/>
            <person name="Ji P."/>
            <person name="Bell-Sakyi L."/>
            <person name="Cui X.M."/>
            <person name="Yuan T.T."/>
            <person name="Jiang B.G."/>
            <person name="Yang W.F."/>
            <person name="Lam T.T."/>
            <person name="Chang Q.C."/>
            <person name="Ding S.J."/>
            <person name="Wang X.J."/>
            <person name="Zhu J.G."/>
            <person name="Ruan X.D."/>
            <person name="Zhao L."/>
            <person name="Wei J.T."/>
            <person name="Ye R.Z."/>
            <person name="Que T.C."/>
            <person name="Du C.H."/>
            <person name="Zhou Y.H."/>
            <person name="Cheng J.X."/>
            <person name="Dai P.F."/>
            <person name="Guo W.B."/>
            <person name="Han X.H."/>
            <person name="Huang E.J."/>
            <person name="Li L.F."/>
            <person name="Wei W."/>
            <person name="Gao Y.C."/>
            <person name="Liu J.Z."/>
            <person name="Shao H.Z."/>
            <person name="Wang X."/>
            <person name="Wang C.C."/>
            <person name="Yang T.C."/>
            <person name="Huo Q.B."/>
            <person name="Li W."/>
            <person name="Chen H.Y."/>
            <person name="Chen S.E."/>
            <person name="Zhou L.G."/>
            <person name="Ni X.B."/>
            <person name="Tian J.H."/>
            <person name="Sheng Y."/>
            <person name="Liu T."/>
            <person name="Pan Y.S."/>
            <person name="Xia L.Y."/>
            <person name="Li J."/>
            <person name="Zhao F."/>
            <person name="Cao W.C."/>
        </authorList>
    </citation>
    <scope>NUCLEOTIDE SEQUENCE</scope>
    <source>
        <strain evidence="9">Rmic-2018</strain>
    </source>
</reference>
<sequence>MPNSSETMELAILRAPIPMTARLYERQFETPISSSNVSIGARVTHAKKKPQDRNYRNFANAIKNRIDTEYADIGSGYLVAVHCSSGGKLPQVPRGPRKGTNLKRCLVCGYTTPFNQRMEYHQRIHTGERPYKCQYCHKDFRQVAHLNGHIRIHTGERPFQCHLCPMTFAQKGKLKRHLKKH</sequence>
<evidence type="ECO:0000256" key="3">
    <source>
        <dbReference type="ARBA" id="ARBA00022737"/>
    </source>
</evidence>
<evidence type="ECO:0000256" key="4">
    <source>
        <dbReference type="ARBA" id="ARBA00022771"/>
    </source>
</evidence>
<proteinExistence type="predicted"/>
<dbReference type="AlphaFoldDB" id="A0A9J6E4I4"/>
<feature type="domain" description="C2H2-type" evidence="8">
    <location>
        <begin position="131"/>
        <end position="158"/>
    </location>
</feature>
<protein>
    <recommendedName>
        <fullName evidence="8">C2H2-type domain-containing protein</fullName>
    </recommendedName>
</protein>
<keyword evidence="6" id="KW-0539">Nucleus</keyword>
<dbReference type="PANTHER" id="PTHR24394:SF44">
    <property type="entry name" value="ZINC FINGER PROTEIN 271-LIKE"/>
    <property type="match status" value="1"/>
</dbReference>
<reference evidence="9" key="2">
    <citation type="submission" date="2021-09" db="EMBL/GenBank/DDBJ databases">
        <authorList>
            <person name="Jia N."/>
            <person name="Wang J."/>
            <person name="Shi W."/>
            <person name="Du L."/>
            <person name="Sun Y."/>
            <person name="Zhan W."/>
            <person name="Jiang J."/>
            <person name="Wang Q."/>
            <person name="Zhang B."/>
            <person name="Ji P."/>
            <person name="Sakyi L.B."/>
            <person name="Cui X."/>
            <person name="Yuan T."/>
            <person name="Jiang B."/>
            <person name="Yang W."/>
            <person name="Lam T.T.-Y."/>
            <person name="Chang Q."/>
            <person name="Ding S."/>
            <person name="Wang X."/>
            <person name="Zhu J."/>
            <person name="Ruan X."/>
            <person name="Zhao L."/>
            <person name="Wei J."/>
            <person name="Que T."/>
            <person name="Du C."/>
            <person name="Cheng J."/>
            <person name="Dai P."/>
            <person name="Han X."/>
            <person name="Huang E."/>
            <person name="Gao Y."/>
            <person name="Liu J."/>
            <person name="Shao H."/>
            <person name="Ye R."/>
            <person name="Li L."/>
            <person name="Wei W."/>
            <person name="Wang X."/>
            <person name="Wang C."/>
            <person name="Huo Q."/>
            <person name="Li W."/>
            <person name="Guo W."/>
            <person name="Chen H."/>
            <person name="Chen S."/>
            <person name="Zhou L."/>
            <person name="Zhou L."/>
            <person name="Ni X."/>
            <person name="Tian J."/>
            <person name="Zhou Y."/>
            <person name="Sheng Y."/>
            <person name="Liu T."/>
            <person name="Pan Y."/>
            <person name="Xia L."/>
            <person name="Li J."/>
            <person name="Zhao F."/>
            <person name="Cao W."/>
        </authorList>
    </citation>
    <scope>NUCLEOTIDE SEQUENCE</scope>
    <source>
        <strain evidence="9">Rmic-2018</strain>
        <tissue evidence="9">Larvae</tissue>
    </source>
</reference>
<dbReference type="GO" id="GO:0005634">
    <property type="term" value="C:nucleus"/>
    <property type="evidence" value="ECO:0007669"/>
    <property type="project" value="UniProtKB-SubCell"/>
</dbReference>
<evidence type="ECO:0000256" key="1">
    <source>
        <dbReference type="ARBA" id="ARBA00004123"/>
    </source>
</evidence>
<comment type="caution">
    <text evidence="9">The sequence shown here is derived from an EMBL/GenBank/DDBJ whole genome shotgun (WGS) entry which is preliminary data.</text>
</comment>
<keyword evidence="2" id="KW-0479">Metal-binding</keyword>
<dbReference type="Proteomes" id="UP000821866">
    <property type="component" value="Chromosome 3"/>
</dbReference>
<dbReference type="SUPFAM" id="SSF57667">
    <property type="entry name" value="beta-beta-alpha zinc fingers"/>
    <property type="match status" value="2"/>
</dbReference>
<evidence type="ECO:0000313" key="10">
    <source>
        <dbReference type="Proteomes" id="UP000821866"/>
    </source>
</evidence>
<dbReference type="SMART" id="SM00355">
    <property type="entry name" value="ZnF_C2H2"/>
    <property type="match status" value="3"/>
</dbReference>
<accession>A0A9J6E4I4</accession>
<dbReference type="InterPro" id="IPR013087">
    <property type="entry name" value="Znf_C2H2_type"/>
</dbReference>
<keyword evidence="10" id="KW-1185">Reference proteome</keyword>
<evidence type="ECO:0000256" key="7">
    <source>
        <dbReference type="PROSITE-ProRule" id="PRU00042"/>
    </source>
</evidence>
<dbReference type="FunFam" id="3.30.160.60:FF:002343">
    <property type="entry name" value="Zinc finger protein 33A"/>
    <property type="match status" value="1"/>
</dbReference>
<keyword evidence="5" id="KW-0862">Zinc</keyword>
<dbReference type="InterPro" id="IPR036236">
    <property type="entry name" value="Znf_C2H2_sf"/>
</dbReference>
<dbReference type="GO" id="GO:0000981">
    <property type="term" value="F:DNA-binding transcription factor activity, RNA polymerase II-specific"/>
    <property type="evidence" value="ECO:0007669"/>
    <property type="project" value="TreeGrafter"/>
</dbReference>
<dbReference type="PANTHER" id="PTHR24394">
    <property type="entry name" value="ZINC FINGER PROTEIN"/>
    <property type="match status" value="1"/>
</dbReference>
<dbReference type="VEuPathDB" id="VectorBase:LOC119165037"/>
<name>A0A9J6E4I4_RHIMP</name>
<keyword evidence="3" id="KW-0677">Repeat</keyword>